<dbReference type="PANTHER" id="PTHR43464:SF19">
    <property type="entry name" value="UBIQUINONE BIOSYNTHESIS O-METHYLTRANSFERASE, MITOCHONDRIAL"/>
    <property type="match status" value="1"/>
</dbReference>
<evidence type="ECO:0000259" key="4">
    <source>
        <dbReference type="Pfam" id="PF13649"/>
    </source>
</evidence>
<comment type="caution">
    <text evidence="5">The sequence shown here is derived from an EMBL/GenBank/DDBJ whole genome shotgun (WGS) entry which is preliminary data.</text>
</comment>
<evidence type="ECO:0000313" key="5">
    <source>
        <dbReference type="EMBL" id="GLZ76010.1"/>
    </source>
</evidence>
<organism evidence="5 6">
    <name type="scientific">Actinorhabdospora filicis</name>
    <dbReference type="NCBI Taxonomy" id="1785913"/>
    <lineage>
        <taxon>Bacteria</taxon>
        <taxon>Bacillati</taxon>
        <taxon>Actinomycetota</taxon>
        <taxon>Actinomycetes</taxon>
        <taxon>Micromonosporales</taxon>
        <taxon>Micromonosporaceae</taxon>
        <taxon>Actinorhabdospora</taxon>
    </lineage>
</organism>
<dbReference type="InterPro" id="IPR029063">
    <property type="entry name" value="SAM-dependent_MTases_sf"/>
</dbReference>
<keyword evidence="1 5" id="KW-0489">Methyltransferase</keyword>
<sequence>MRALSRLSAIRDSRQVVRSLFLSSAARTGLPDRPGFTLAEAVADVGAGEAETVRSWLAVGVALGELRLRDGRYLPRGRRWRAIAADPFLRDHYRSVTEYQTGTYDALLSGAERGDLGEFAATIAGVSRAAEPFTARFVRASVPPDARVLDVGCGTGVYLRAALDGRANTGVGIDLSPEVVAGAAANLTAWGLDGRASVEAADLREYTGGPFGAVTLLNCVYYFRPTELAGVFAHVRSLLAPGGRLVLVTMARENAVAAAHLDLMLRVQDVPAGLHTMGAIATAMREAGFGPGRARRLVPGQPFWGLTAS</sequence>
<dbReference type="PANTHER" id="PTHR43464">
    <property type="entry name" value="METHYLTRANSFERASE"/>
    <property type="match status" value="1"/>
</dbReference>
<accession>A0A9W6W8U4</accession>
<keyword evidence="6" id="KW-1185">Reference proteome</keyword>
<dbReference type="CDD" id="cd02440">
    <property type="entry name" value="AdoMet_MTases"/>
    <property type="match status" value="1"/>
</dbReference>
<keyword evidence="3" id="KW-0949">S-adenosyl-L-methionine</keyword>
<dbReference type="InterPro" id="IPR041698">
    <property type="entry name" value="Methyltransf_25"/>
</dbReference>
<dbReference type="AlphaFoldDB" id="A0A9W6W8U4"/>
<name>A0A9W6W8U4_9ACTN</name>
<evidence type="ECO:0000256" key="3">
    <source>
        <dbReference type="ARBA" id="ARBA00022691"/>
    </source>
</evidence>
<reference evidence="5" key="1">
    <citation type="submission" date="2023-03" db="EMBL/GenBank/DDBJ databases">
        <title>Actinorhabdospora filicis NBRC 111898.</title>
        <authorList>
            <person name="Ichikawa N."/>
            <person name="Sato H."/>
            <person name="Tonouchi N."/>
        </authorList>
    </citation>
    <scope>NUCLEOTIDE SEQUENCE</scope>
    <source>
        <strain evidence="5">NBRC 111898</strain>
    </source>
</reference>
<dbReference type="GO" id="GO:0008168">
    <property type="term" value="F:methyltransferase activity"/>
    <property type="evidence" value="ECO:0007669"/>
    <property type="project" value="UniProtKB-KW"/>
</dbReference>
<proteinExistence type="predicted"/>
<evidence type="ECO:0000256" key="2">
    <source>
        <dbReference type="ARBA" id="ARBA00022679"/>
    </source>
</evidence>
<protein>
    <submittedName>
        <fullName evidence="5">Methyltransferase</fullName>
    </submittedName>
</protein>
<dbReference type="Proteomes" id="UP001165079">
    <property type="component" value="Unassembled WGS sequence"/>
</dbReference>
<keyword evidence="2" id="KW-0808">Transferase</keyword>
<dbReference type="GO" id="GO:0032259">
    <property type="term" value="P:methylation"/>
    <property type="evidence" value="ECO:0007669"/>
    <property type="project" value="UniProtKB-KW"/>
</dbReference>
<dbReference type="SUPFAM" id="SSF53335">
    <property type="entry name" value="S-adenosyl-L-methionine-dependent methyltransferases"/>
    <property type="match status" value="1"/>
</dbReference>
<feature type="domain" description="Methyltransferase" evidence="4">
    <location>
        <begin position="148"/>
        <end position="243"/>
    </location>
</feature>
<dbReference type="RefSeq" id="WP_285661211.1">
    <property type="nucleotide sequence ID" value="NZ_BSTX01000001.1"/>
</dbReference>
<gene>
    <name evidence="5" type="ORF">Afil01_08170</name>
</gene>
<dbReference type="Pfam" id="PF13649">
    <property type="entry name" value="Methyltransf_25"/>
    <property type="match status" value="1"/>
</dbReference>
<evidence type="ECO:0000313" key="6">
    <source>
        <dbReference type="Proteomes" id="UP001165079"/>
    </source>
</evidence>
<evidence type="ECO:0000256" key="1">
    <source>
        <dbReference type="ARBA" id="ARBA00022603"/>
    </source>
</evidence>
<dbReference type="EMBL" id="BSTX01000001">
    <property type="protein sequence ID" value="GLZ76010.1"/>
    <property type="molecule type" value="Genomic_DNA"/>
</dbReference>
<dbReference type="Gene3D" id="3.40.50.150">
    <property type="entry name" value="Vaccinia Virus protein VP39"/>
    <property type="match status" value="1"/>
</dbReference>